<gene>
    <name evidence="1" type="ORF">C0Z20_15890</name>
</gene>
<dbReference type="PANTHER" id="PTHR42815">
    <property type="entry name" value="FAD-BINDING, PUTATIVE (AFU_ORTHOLOGUE AFUA_6G07600)-RELATED"/>
    <property type="match status" value="1"/>
</dbReference>
<dbReference type="AlphaFoldDB" id="A0A2N7X2Y3"/>
<name>A0A2N7X2Y3_9BURK</name>
<sequence>MTEAPTVAPGWSGAQLPFHEGELAAQERAGVLSVAASIGRRGIRDYMPDQHREFYAQLPFMVIGGVDAQGQPWSTLRVGEPGFVWSPDAWTLRIDGGALPGDPLAGIWRRGSMVGGLGIQLETRRRNRINGIVTTIEGDTLALTVSQSFGNCPKYIQSRTPMRASRPEEGAALEHSRAQQLSDANRALIARADTFFIASANLAERAGPARGMDVSHRGGLPGFVRVDDAVTLTTPDLSGNRLFNTIGNLLVEPRAGLLFIDFESGDLLYVAAEAEIVWNGPELSEFAGAQRLVRFHIREVRNSRGVFPFRWSEVQYAPQFAS</sequence>
<evidence type="ECO:0000313" key="2">
    <source>
        <dbReference type="Proteomes" id="UP000235777"/>
    </source>
</evidence>
<dbReference type="PANTHER" id="PTHR42815:SF2">
    <property type="entry name" value="FAD-BINDING, PUTATIVE (AFU_ORTHOLOGUE AFUA_6G07600)-RELATED"/>
    <property type="match status" value="1"/>
</dbReference>
<accession>A0A2N7X2Y3</accession>
<comment type="caution">
    <text evidence="1">The sequence shown here is derived from an EMBL/GenBank/DDBJ whole genome shotgun (WGS) entry which is preliminary data.</text>
</comment>
<protein>
    <submittedName>
        <fullName evidence="1">Pyridoxamine 5'-phosphate oxidase</fullName>
    </submittedName>
</protein>
<dbReference type="STRING" id="863227.GCA_000373005_05365"/>
<dbReference type="EMBL" id="PNYC01000009">
    <property type="protein sequence ID" value="PMS35941.1"/>
    <property type="molecule type" value="Genomic_DNA"/>
</dbReference>
<dbReference type="InterPro" id="IPR012349">
    <property type="entry name" value="Split_barrel_FMN-bd"/>
</dbReference>
<proteinExistence type="predicted"/>
<evidence type="ECO:0000313" key="1">
    <source>
        <dbReference type="EMBL" id="PMS35941.1"/>
    </source>
</evidence>
<reference evidence="1 2" key="1">
    <citation type="submission" date="2018-01" db="EMBL/GenBank/DDBJ databases">
        <title>Whole genome analyses suggest that Burkholderia sensu lato contains two further novel genera in the rhizoxinica-symbiotica group Mycetohabitans gen. nov., and Trinickia gen. nov.: implications for the evolution of diazotrophy and nodulation in the Burkholderiaceae.</title>
        <authorList>
            <person name="Estrada-de los Santos P."/>
            <person name="Palmer M."/>
            <person name="Chavez-Ramirez B."/>
            <person name="Beukes C."/>
            <person name="Steenkamp E.T."/>
            <person name="Hirsch A.M."/>
            <person name="Manyaka P."/>
            <person name="Maluk M."/>
            <person name="Lafos M."/>
            <person name="Crook M."/>
            <person name="Gross E."/>
            <person name="Simon M.F."/>
            <person name="Bueno dos Reis Junior F."/>
            <person name="Poole P.S."/>
            <person name="Venter S.N."/>
            <person name="James E.K."/>
        </authorList>
    </citation>
    <scope>NUCLEOTIDE SEQUENCE [LARGE SCALE GENOMIC DNA]</scope>
    <source>
        <strain evidence="1 2">JPY 581</strain>
    </source>
</reference>
<dbReference type="SUPFAM" id="SSF50475">
    <property type="entry name" value="FMN-binding split barrel"/>
    <property type="match status" value="1"/>
</dbReference>
<dbReference type="Proteomes" id="UP000235777">
    <property type="component" value="Unassembled WGS sequence"/>
</dbReference>
<organism evidence="1 2">
    <name type="scientific">Trinickia symbiotica</name>
    <dbReference type="NCBI Taxonomy" id="863227"/>
    <lineage>
        <taxon>Bacteria</taxon>
        <taxon>Pseudomonadati</taxon>
        <taxon>Pseudomonadota</taxon>
        <taxon>Betaproteobacteria</taxon>
        <taxon>Burkholderiales</taxon>
        <taxon>Burkholderiaceae</taxon>
        <taxon>Trinickia</taxon>
    </lineage>
</organism>
<keyword evidence="2" id="KW-1185">Reference proteome</keyword>
<dbReference type="OrthoDB" id="9796486at2"/>
<dbReference type="Gene3D" id="2.30.110.10">
    <property type="entry name" value="Electron Transport, Fmn-binding Protein, Chain A"/>
    <property type="match status" value="1"/>
</dbReference>